<dbReference type="InterPro" id="IPR055170">
    <property type="entry name" value="GFO_IDH_MocA-like_dom"/>
</dbReference>
<reference evidence="3" key="2">
    <citation type="submission" date="2023-01" db="EMBL/GenBank/DDBJ databases">
        <authorList>
            <person name="Sun Q."/>
            <person name="Evtushenko L."/>
        </authorList>
    </citation>
    <scope>NUCLEOTIDE SEQUENCE</scope>
    <source>
        <strain evidence="3">VKM Ac-1069</strain>
    </source>
</reference>
<dbReference type="SUPFAM" id="SSF55347">
    <property type="entry name" value="Glyceraldehyde-3-phosphate dehydrogenase-like, C-terminal domain"/>
    <property type="match status" value="1"/>
</dbReference>
<dbReference type="Pfam" id="PF22725">
    <property type="entry name" value="GFO_IDH_MocA_C3"/>
    <property type="match status" value="1"/>
</dbReference>
<dbReference type="Gene3D" id="3.40.50.720">
    <property type="entry name" value="NAD(P)-binding Rossmann-like Domain"/>
    <property type="match status" value="1"/>
</dbReference>
<dbReference type="PANTHER" id="PTHR43377:SF6">
    <property type="entry name" value="GFO_IDH_MOCA-LIKE OXIDOREDUCTASE N-TERMINAL DOMAIN-CONTAINING PROTEIN"/>
    <property type="match status" value="1"/>
</dbReference>
<evidence type="ECO:0000313" key="3">
    <source>
        <dbReference type="EMBL" id="GLL11661.1"/>
    </source>
</evidence>
<gene>
    <name evidence="3" type="ORF">GCM10017577_28020</name>
</gene>
<evidence type="ECO:0000313" key="4">
    <source>
        <dbReference type="Proteomes" id="UP001143463"/>
    </source>
</evidence>
<comment type="caution">
    <text evidence="3">The sequence shown here is derived from an EMBL/GenBank/DDBJ whole genome shotgun (WGS) entry which is preliminary data.</text>
</comment>
<dbReference type="GO" id="GO:0000166">
    <property type="term" value="F:nucleotide binding"/>
    <property type="evidence" value="ECO:0007669"/>
    <property type="project" value="InterPro"/>
</dbReference>
<protein>
    <submittedName>
        <fullName evidence="3">Oxidoreductase</fullName>
    </submittedName>
</protein>
<dbReference type="InterPro" id="IPR051450">
    <property type="entry name" value="Gfo/Idh/MocA_Oxidoreductases"/>
</dbReference>
<dbReference type="Proteomes" id="UP001143463">
    <property type="component" value="Unassembled WGS sequence"/>
</dbReference>
<accession>A0A9W6L408</accession>
<dbReference type="AlphaFoldDB" id="A0A9W6L408"/>
<dbReference type="InterPro" id="IPR036291">
    <property type="entry name" value="NAD(P)-bd_dom_sf"/>
</dbReference>
<dbReference type="PANTHER" id="PTHR43377">
    <property type="entry name" value="BILIVERDIN REDUCTASE A"/>
    <property type="match status" value="1"/>
</dbReference>
<dbReference type="Pfam" id="PF01408">
    <property type="entry name" value="GFO_IDH_MocA"/>
    <property type="match status" value="1"/>
</dbReference>
<sequence length="383" mass="41286">MGDGYTVESNGPIGIAVVGGGYWGPNLVRNAQQTPGLHLEYLCDLNADRARQVLGNYSTVRVSTSLDEVLADPAVSAVAIATPAATHFDVAMRALEAGKHVLIEKPLAPTYEEGRQLVEAAERLGRVLMVDHTFCYTSEVRHIREVVRSGRLGDLQYIDSVRINLGIVQPDVDVLWDLAPHDLSIFDAILPDDVFPVSVAAHGSDPVGAGHACVAHLTLRLSNGALAHVHVNWLSPTKIRTFVVGGSNRTVIWDDLNPTQRLSEHDRGVDRISPELEDADVRGRRLVSYRTGDTVAPALANLEALRSVMVEFAAAIAENRRPLTDGFAGLRVLAILEAASESLAKDGMSVPIRAIQETPRTTAGVIEDVPTTMAQRGRGEVTV</sequence>
<reference evidence="3" key="1">
    <citation type="journal article" date="2014" name="Int. J. Syst. Evol. Microbiol.">
        <title>Complete genome sequence of Corynebacterium casei LMG S-19264T (=DSM 44701T), isolated from a smear-ripened cheese.</title>
        <authorList>
            <consortium name="US DOE Joint Genome Institute (JGI-PGF)"/>
            <person name="Walter F."/>
            <person name="Albersmeier A."/>
            <person name="Kalinowski J."/>
            <person name="Ruckert C."/>
        </authorList>
    </citation>
    <scope>NUCLEOTIDE SEQUENCE</scope>
    <source>
        <strain evidence="3">VKM Ac-1069</strain>
    </source>
</reference>
<name>A0A9W6L408_9PSEU</name>
<proteinExistence type="predicted"/>
<feature type="domain" description="Gfo/Idh/MocA-like oxidoreductase N-terminal" evidence="1">
    <location>
        <begin position="14"/>
        <end position="132"/>
    </location>
</feature>
<evidence type="ECO:0000259" key="1">
    <source>
        <dbReference type="Pfam" id="PF01408"/>
    </source>
</evidence>
<dbReference type="InterPro" id="IPR000683">
    <property type="entry name" value="Gfo/Idh/MocA-like_OxRdtase_N"/>
</dbReference>
<dbReference type="SUPFAM" id="SSF51735">
    <property type="entry name" value="NAD(P)-binding Rossmann-fold domains"/>
    <property type="match status" value="1"/>
</dbReference>
<organism evidence="3 4">
    <name type="scientific">Pseudonocardia halophobica</name>
    <dbReference type="NCBI Taxonomy" id="29401"/>
    <lineage>
        <taxon>Bacteria</taxon>
        <taxon>Bacillati</taxon>
        <taxon>Actinomycetota</taxon>
        <taxon>Actinomycetes</taxon>
        <taxon>Pseudonocardiales</taxon>
        <taxon>Pseudonocardiaceae</taxon>
        <taxon>Pseudonocardia</taxon>
    </lineage>
</organism>
<keyword evidence="4" id="KW-1185">Reference proteome</keyword>
<dbReference type="Gene3D" id="3.30.360.10">
    <property type="entry name" value="Dihydrodipicolinate Reductase, domain 2"/>
    <property type="match status" value="1"/>
</dbReference>
<feature type="domain" description="GFO/IDH/MocA-like oxidoreductase" evidence="2">
    <location>
        <begin position="140"/>
        <end position="248"/>
    </location>
</feature>
<evidence type="ECO:0000259" key="2">
    <source>
        <dbReference type="Pfam" id="PF22725"/>
    </source>
</evidence>
<dbReference type="EMBL" id="BSFQ01000010">
    <property type="protein sequence ID" value="GLL11661.1"/>
    <property type="molecule type" value="Genomic_DNA"/>
</dbReference>